<reference evidence="2 3" key="1">
    <citation type="submission" date="2017-11" db="EMBL/GenBank/DDBJ databases">
        <title>De novo assembly and phasing of dikaryotic genomes from two isolates of Puccinia coronata f. sp. avenae, the causal agent of oat crown rust.</title>
        <authorList>
            <person name="Miller M.E."/>
            <person name="Zhang Y."/>
            <person name="Omidvar V."/>
            <person name="Sperschneider J."/>
            <person name="Schwessinger B."/>
            <person name="Raley C."/>
            <person name="Palmer J.M."/>
            <person name="Garnica D."/>
            <person name="Upadhyaya N."/>
            <person name="Rathjen J."/>
            <person name="Taylor J.M."/>
            <person name="Park R.F."/>
            <person name="Dodds P.N."/>
            <person name="Hirsch C.D."/>
            <person name="Kianian S.F."/>
            <person name="Figueroa M."/>
        </authorList>
    </citation>
    <scope>NUCLEOTIDE SEQUENCE [LARGE SCALE GENOMIC DNA]</scope>
    <source>
        <strain evidence="2">12NC29</strain>
    </source>
</reference>
<dbReference type="AlphaFoldDB" id="A0A2N5S4D2"/>
<feature type="compositionally biased region" description="Polar residues" evidence="1">
    <location>
        <begin position="416"/>
        <end position="431"/>
    </location>
</feature>
<dbReference type="STRING" id="200324.A0A2N5S4D2"/>
<dbReference type="OrthoDB" id="1708389at2759"/>
<evidence type="ECO:0000313" key="3">
    <source>
        <dbReference type="Proteomes" id="UP000235388"/>
    </source>
</evidence>
<feature type="region of interest" description="Disordered" evidence="1">
    <location>
        <begin position="391"/>
        <end position="452"/>
    </location>
</feature>
<dbReference type="Pfam" id="PF11696">
    <property type="entry name" value="DUF3292"/>
    <property type="match status" value="1"/>
</dbReference>
<proteinExistence type="predicted"/>
<protein>
    <submittedName>
        <fullName evidence="2">Uncharacterized protein</fullName>
    </submittedName>
</protein>
<feature type="compositionally biased region" description="Low complexity" evidence="1">
    <location>
        <begin position="432"/>
        <end position="451"/>
    </location>
</feature>
<feature type="region of interest" description="Disordered" evidence="1">
    <location>
        <begin position="152"/>
        <end position="178"/>
    </location>
</feature>
<dbReference type="InterPro" id="IPR021709">
    <property type="entry name" value="DUF3292"/>
</dbReference>
<dbReference type="PANTHER" id="PTHR38694:SF1">
    <property type="entry name" value="PEROXIN DOMAIN-CONTAINING PROTEIN"/>
    <property type="match status" value="1"/>
</dbReference>
<accession>A0A2N5S4D2</accession>
<evidence type="ECO:0000313" key="2">
    <source>
        <dbReference type="EMBL" id="PLW08100.1"/>
    </source>
</evidence>
<feature type="region of interest" description="Disordered" evidence="1">
    <location>
        <begin position="196"/>
        <end position="237"/>
    </location>
</feature>
<dbReference type="PANTHER" id="PTHR38694">
    <property type="entry name" value="CONSERVED EXPRESSED PROTEIN"/>
    <property type="match status" value="1"/>
</dbReference>
<organism evidence="2 3">
    <name type="scientific">Puccinia coronata f. sp. avenae</name>
    <dbReference type="NCBI Taxonomy" id="200324"/>
    <lineage>
        <taxon>Eukaryota</taxon>
        <taxon>Fungi</taxon>
        <taxon>Dikarya</taxon>
        <taxon>Basidiomycota</taxon>
        <taxon>Pucciniomycotina</taxon>
        <taxon>Pucciniomycetes</taxon>
        <taxon>Pucciniales</taxon>
        <taxon>Pucciniaceae</taxon>
        <taxon>Puccinia</taxon>
    </lineage>
</organism>
<evidence type="ECO:0000256" key="1">
    <source>
        <dbReference type="SAM" id="MobiDB-lite"/>
    </source>
</evidence>
<feature type="region of interest" description="Disordered" evidence="1">
    <location>
        <begin position="509"/>
        <end position="530"/>
    </location>
</feature>
<comment type="caution">
    <text evidence="2">The sequence shown here is derived from an EMBL/GenBank/DDBJ whole genome shotgun (WGS) entry which is preliminary data.</text>
</comment>
<dbReference type="Proteomes" id="UP000235388">
    <property type="component" value="Unassembled WGS sequence"/>
</dbReference>
<keyword evidence="3" id="KW-1185">Reference proteome</keyword>
<gene>
    <name evidence="2" type="ORF">PCANC_22467</name>
</gene>
<sequence>MSSMESDPLFPPDFPVHLRRFTRHVNAVQTRGFDNSSTDLLFSHGSDHPPPPSKYEPAYDSYDLQLHPVRTFRPNRLIDNVERLFVSVVPLWKSGIHQVKRLTTWSDPNRTAIWAILYSLFWWHELVLPAALTLVICLSACPKSASSILFPPEKTTLSPASGDRTRNSHIHHHADPSSEEVAEVAAAAAATYLQNTNGHVPLPSPSTEEGNGLVDSFEKPISTSSKPKEPKAGKKNLSQQYKPVIHKYGGGIQNIAGDLCDIHERLRNLFARRFVPPPPRLRRSSATHNHNFEDVTPGMDANIRFALPFIPILFLTLILPTQILGRCVTFAIGFVFFLLDPIQSRSKLVRDALDPNQTVLRGVPTDRAFVLATLRNMQQRHDGGLDIAMKLLKKPNPPSLPHRKRPLDEGAVDSDAVSTLSSNHVSGSSPRSLFSTSKSGSSQLSRSSSSSVPPIELHQRLINFAKKINRVTERGTQILNQATLQSSQIMNGTRPRSVDLSLLVSNKSRKVASDENASSSTKSSSRHQAKTDKLLRAIEGSRPNHANNSSGTIIDESDFLSNSNSPFDPERNASSFFCYYGNMPGHLTIHFSRTPVSRPSLSFYSGLGQSFKVRKSLIVIPLAQIVAMRKVSMLSLAGVWGGIDGIEFYEKRSRDYSEESDIPGDPNTRNFKLKHHTFRNMTGRDEAFLKLLVLKDWDENEEPGWISV</sequence>
<dbReference type="EMBL" id="PGCJ01001182">
    <property type="protein sequence ID" value="PLW08100.1"/>
    <property type="molecule type" value="Genomic_DNA"/>
</dbReference>
<name>A0A2N5S4D2_9BASI</name>